<protein>
    <submittedName>
        <fullName evidence="2">Membrane-anchored protein YejM (Alkaline phosphatase superfamily)</fullName>
    </submittedName>
</protein>
<reference evidence="2 3" key="1">
    <citation type="submission" date="2023-07" db="EMBL/GenBank/DDBJ databases">
        <title>Sorghum-associated microbial communities from plants grown in Nebraska, USA.</title>
        <authorList>
            <person name="Schachtman D."/>
        </authorList>
    </citation>
    <scope>NUCLEOTIDE SEQUENCE [LARGE SCALE GENOMIC DNA]</scope>
    <source>
        <strain evidence="2 3">BE310</strain>
    </source>
</reference>
<dbReference type="RefSeq" id="WP_310348113.1">
    <property type="nucleotide sequence ID" value="NZ_JAVDXQ010000006.1"/>
</dbReference>
<feature type="transmembrane region" description="Helical" evidence="1">
    <location>
        <begin position="36"/>
        <end position="57"/>
    </location>
</feature>
<sequence>MKIRYSAAIIGMIVLYVAVVRRIFGVLFAHQIFPSFSLSVPETYLPFAVALLCIIGLRYHQQWAWWLTLVATIYELIAFVVQTGLRPELSPVGLAVVFKLAWLLTFLVLLIAARKRVA</sequence>
<gene>
    <name evidence="2" type="ORF">J2X16_004237</name>
</gene>
<proteinExistence type="predicted"/>
<name>A0ABU1ZE25_9BURK</name>
<keyword evidence="3" id="KW-1185">Reference proteome</keyword>
<feature type="transmembrane region" description="Helical" evidence="1">
    <location>
        <begin position="7"/>
        <end position="30"/>
    </location>
</feature>
<accession>A0ABU1ZE25</accession>
<evidence type="ECO:0000256" key="1">
    <source>
        <dbReference type="SAM" id="Phobius"/>
    </source>
</evidence>
<keyword evidence="1" id="KW-0812">Transmembrane</keyword>
<evidence type="ECO:0000313" key="2">
    <source>
        <dbReference type="EMBL" id="MDR7298869.1"/>
    </source>
</evidence>
<feature type="transmembrane region" description="Helical" evidence="1">
    <location>
        <begin position="64"/>
        <end position="85"/>
    </location>
</feature>
<organism evidence="2 3">
    <name type="scientific">Pelomonas aquatica</name>
    <dbReference type="NCBI Taxonomy" id="431058"/>
    <lineage>
        <taxon>Bacteria</taxon>
        <taxon>Pseudomonadati</taxon>
        <taxon>Pseudomonadota</taxon>
        <taxon>Betaproteobacteria</taxon>
        <taxon>Burkholderiales</taxon>
        <taxon>Sphaerotilaceae</taxon>
        <taxon>Roseateles</taxon>
    </lineage>
</organism>
<keyword evidence="1" id="KW-1133">Transmembrane helix</keyword>
<keyword evidence="1" id="KW-0472">Membrane</keyword>
<evidence type="ECO:0000313" key="3">
    <source>
        <dbReference type="Proteomes" id="UP001180536"/>
    </source>
</evidence>
<comment type="caution">
    <text evidence="2">The sequence shown here is derived from an EMBL/GenBank/DDBJ whole genome shotgun (WGS) entry which is preliminary data.</text>
</comment>
<feature type="transmembrane region" description="Helical" evidence="1">
    <location>
        <begin position="91"/>
        <end position="113"/>
    </location>
</feature>
<dbReference type="Proteomes" id="UP001180536">
    <property type="component" value="Unassembled WGS sequence"/>
</dbReference>
<dbReference type="EMBL" id="JAVDXQ010000006">
    <property type="protein sequence ID" value="MDR7298869.1"/>
    <property type="molecule type" value="Genomic_DNA"/>
</dbReference>